<evidence type="ECO:0000313" key="1">
    <source>
        <dbReference type="EMBL" id="KAI3788273.1"/>
    </source>
</evidence>
<reference evidence="2" key="1">
    <citation type="journal article" date="2022" name="Mol. Ecol. Resour.">
        <title>The genomes of chicory, endive, great burdock and yacon provide insights into Asteraceae palaeo-polyploidization history and plant inulin production.</title>
        <authorList>
            <person name="Fan W."/>
            <person name="Wang S."/>
            <person name="Wang H."/>
            <person name="Wang A."/>
            <person name="Jiang F."/>
            <person name="Liu H."/>
            <person name="Zhao H."/>
            <person name="Xu D."/>
            <person name="Zhang Y."/>
        </authorList>
    </citation>
    <scope>NUCLEOTIDE SEQUENCE [LARGE SCALE GENOMIC DNA]</scope>
    <source>
        <strain evidence="2">cv. Punajuju</strain>
    </source>
</reference>
<keyword evidence="2" id="KW-1185">Reference proteome</keyword>
<organism evidence="1 2">
    <name type="scientific">Cichorium intybus</name>
    <name type="common">Chicory</name>
    <dbReference type="NCBI Taxonomy" id="13427"/>
    <lineage>
        <taxon>Eukaryota</taxon>
        <taxon>Viridiplantae</taxon>
        <taxon>Streptophyta</taxon>
        <taxon>Embryophyta</taxon>
        <taxon>Tracheophyta</taxon>
        <taxon>Spermatophyta</taxon>
        <taxon>Magnoliopsida</taxon>
        <taxon>eudicotyledons</taxon>
        <taxon>Gunneridae</taxon>
        <taxon>Pentapetalae</taxon>
        <taxon>asterids</taxon>
        <taxon>campanulids</taxon>
        <taxon>Asterales</taxon>
        <taxon>Asteraceae</taxon>
        <taxon>Cichorioideae</taxon>
        <taxon>Cichorieae</taxon>
        <taxon>Cichoriinae</taxon>
        <taxon>Cichorium</taxon>
    </lineage>
</organism>
<gene>
    <name evidence="1" type="ORF">L2E82_01033</name>
</gene>
<proteinExistence type="predicted"/>
<reference evidence="1 2" key="2">
    <citation type="journal article" date="2022" name="Mol. Ecol. Resour.">
        <title>The genomes of chicory, endive, great burdock and yacon provide insights into Asteraceae paleo-polyploidization history and plant inulin production.</title>
        <authorList>
            <person name="Fan W."/>
            <person name="Wang S."/>
            <person name="Wang H."/>
            <person name="Wang A."/>
            <person name="Jiang F."/>
            <person name="Liu H."/>
            <person name="Zhao H."/>
            <person name="Xu D."/>
            <person name="Zhang Y."/>
        </authorList>
    </citation>
    <scope>NUCLEOTIDE SEQUENCE [LARGE SCALE GENOMIC DNA]</scope>
    <source>
        <strain evidence="2">cv. Punajuju</strain>
        <tissue evidence="1">Leaves</tissue>
    </source>
</reference>
<dbReference type="Proteomes" id="UP001055811">
    <property type="component" value="Linkage Group LG01"/>
</dbReference>
<accession>A0ACB9GXG9</accession>
<dbReference type="EMBL" id="CM042009">
    <property type="protein sequence ID" value="KAI3788273.1"/>
    <property type="molecule type" value="Genomic_DNA"/>
</dbReference>
<evidence type="ECO:0000313" key="2">
    <source>
        <dbReference type="Proteomes" id="UP001055811"/>
    </source>
</evidence>
<comment type="caution">
    <text evidence="1">The sequence shown here is derived from an EMBL/GenBank/DDBJ whole genome shotgun (WGS) entry which is preliminary data.</text>
</comment>
<sequence>MGFLAKAFSNPEFLKYMDKYANREQEHIEVGRKIRLTMAPSIENLENIDSFLTTPIEDKSSSDVGKQDVSSLLEDDSNLWEELLNIEKNPKDVLEDLDTQQLDWDDDLKELVDQMKYLSHNENKMESGSDGGAGFEGSRDENGGGGDGNGGMNHPFPNPSFLL</sequence>
<name>A0ACB9GXG9_CICIN</name>
<protein>
    <submittedName>
        <fullName evidence="1">Uncharacterized protein</fullName>
    </submittedName>
</protein>